<dbReference type="AlphaFoldDB" id="A0A1X7VRN3"/>
<dbReference type="EnsemblMetazoa" id="Aqu2.1.42539_001">
    <property type="protein sequence ID" value="Aqu2.1.42539_001"/>
    <property type="gene ID" value="Aqu2.1.42539"/>
</dbReference>
<accession>A0A1X7VRN3</accession>
<protein>
    <submittedName>
        <fullName evidence="1">Uncharacterized protein</fullName>
    </submittedName>
</protein>
<sequence>MIENELGRPSLYPLKDHNVFNEVRPPDYKVLDGQVSNKVAFW</sequence>
<reference evidence="1" key="1">
    <citation type="submission" date="2017-05" db="UniProtKB">
        <authorList>
            <consortium name="EnsemblMetazoa"/>
        </authorList>
    </citation>
    <scope>IDENTIFICATION</scope>
</reference>
<dbReference type="InParanoid" id="A0A1X7VRN3"/>
<proteinExistence type="predicted"/>
<evidence type="ECO:0000313" key="1">
    <source>
        <dbReference type="EnsemblMetazoa" id="Aqu2.1.42539_001"/>
    </source>
</evidence>
<organism evidence="1">
    <name type="scientific">Amphimedon queenslandica</name>
    <name type="common">Sponge</name>
    <dbReference type="NCBI Taxonomy" id="400682"/>
    <lineage>
        <taxon>Eukaryota</taxon>
        <taxon>Metazoa</taxon>
        <taxon>Porifera</taxon>
        <taxon>Demospongiae</taxon>
        <taxon>Heteroscleromorpha</taxon>
        <taxon>Haplosclerida</taxon>
        <taxon>Niphatidae</taxon>
        <taxon>Amphimedon</taxon>
    </lineage>
</organism>
<name>A0A1X7VRN3_AMPQE</name>